<comment type="caution">
    <text evidence="2">The sequence shown here is derived from an EMBL/GenBank/DDBJ whole genome shotgun (WGS) entry which is preliminary data.</text>
</comment>
<dbReference type="EMBL" id="RYZS01000002">
    <property type="protein sequence ID" value="RVU92824.1"/>
    <property type="molecule type" value="Genomic_DNA"/>
</dbReference>
<feature type="transmembrane region" description="Helical" evidence="1">
    <location>
        <begin position="69"/>
        <end position="94"/>
    </location>
</feature>
<evidence type="ECO:0000313" key="3">
    <source>
        <dbReference type="Proteomes" id="UP000288388"/>
    </source>
</evidence>
<dbReference type="AlphaFoldDB" id="A0A2N8PRI8"/>
<keyword evidence="1" id="KW-0812">Transmembrane</keyword>
<name>A0A2N8PRI8_ENTAV</name>
<evidence type="ECO:0000256" key="1">
    <source>
        <dbReference type="SAM" id="Phobius"/>
    </source>
</evidence>
<organism evidence="2 3">
    <name type="scientific">Enterococcus avium</name>
    <name type="common">Streptococcus avium</name>
    <dbReference type="NCBI Taxonomy" id="33945"/>
    <lineage>
        <taxon>Bacteria</taxon>
        <taxon>Bacillati</taxon>
        <taxon>Bacillota</taxon>
        <taxon>Bacilli</taxon>
        <taxon>Lactobacillales</taxon>
        <taxon>Enterococcaceae</taxon>
        <taxon>Enterococcus</taxon>
    </lineage>
</organism>
<proteinExistence type="predicted"/>
<keyword evidence="1" id="KW-1133">Transmembrane helix</keyword>
<feature type="transmembrane region" description="Helical" evidence="1">
    <location>
        <begin position="7"/>
        <end position="23"/>
    </location>
</feature>
<accession>A0A2N8PRI8</accession>
<dbReference type="Proteomes" id="UP000288388">
    <property type="component" value="Unassembled WGS sequence"/>
</dbReference>
<gene>
    <name evidence="2" type="ORF">EK398_20330</name>
</gene>
<sequence>MINLEKYVYAVMLTSSIFLKVTSTISLSLFLLLFGIVAGIVAGRVFLFHKYDLFLPVFKVNILNENSKLIILCTSVLVYLIALSFIAIGSWLFFQ</sequence>
<keyword evidence="1" id="KW-0472">Membrane</keyword>
<feature type="transmembrane region" description="Helical" evidence="1">
    <location>
        <begin position="29"/>
        <end position="48"/>
    </location>
</feature>
<reference evidence="2 3" key="1">
    <citation type="submission" date="2018-12" db="EMBL/GenBank/DDBJ databases">
        <title>A novel vanA-carrying plasmid in a clinical isolate of Enterococcus avium.</title>
        <authorList>
            <person name="Bernasconi O.J."/>
            <person name="Luzzaro F."/>
            <person name="Endimiani A."/>
        </authorList>
    </citation>
    <scope>NUCLEOTIDE SEQUENCE [LARGE SCALE GENOMIC DNA]</scope>
    <source>
        <strain evidence="2 3">LC0559/18</strain>
    </source>
</reference>
<evidence type="ECO:0000313" key="2">
    <source>
        <dbReference type="EMBL" id="RVU92824.1"/>
    </source>
</evidence>
<protein>
    <submittedName>
        <fullName evidence="2">Porin</fullName>
    </submittedName>
</protein>